<reference evidence="3" key="1">
    <citation type="submission" date="2020-06" db="EMBL/GenBank/DDBJ databases">
        <title>Draft genomic sequecing of Geomonas sp. Red745.</title>
        <authorList>
            <person name="Itoh H."/>
            <person name="Xu Z.X."/>
            <person name="Ushijima N."/>
            <person name="Masuda Y."/>
            <person name="Shiratori Y."/>
            <person name="Senoo K."/>
        </authorList>
    </citation>
    <scope>NUCLEOTIDE SEQUENCE [LARGE SCALE GENOMIC DNA]</scope>
    <source>
        <strain evidence="3">Red745</strain>
    </source>
</reference>
<evidence type="ECO:0000256" key="1">
    <source>
        <dbReference type="SAM" id="MobiDB-lite"/>
    </source>
</evidence>
<dbReference type="GO" id="GO:0016020">
    <property type="term" value="C:membrane"/>
    <property type="evidence" value="ECO:0007669"/>
    <property type="project" value="InterPro"/>
</dbReference>
<proteinExistence type="predicted"/>
<accession>A0A6V8N920</accession>
<protein>
    <recommendedName>
        <fullName evidence="4">AB hydrolase-1 domain-containing protein</fullName>
    </recommendedName>
</protein>
<dbReference type="InterPro" id="IPR007428">
    <property type="entry name" value="MlaA"/>
</dbReference>
<dbReference type="EMBL" id="BLXZ01000005">
    <property type="protein sequence ID" value="GFO69085.1"/>
    <property type="molecule type" value="Genomic_DNA"/>
</dbReference>
<dbReference type="PANTHER" id="PTHR30035">
    <property type="entry name" value="LIPOPROTEIN VACJ-RELATED"/>
    <property type="match status" value="1"/>
</dbReference>
<dbReference type="Proteomes" id="UP000587586">
    <property type="component" value="Unassembled WGS sequence"/>
</dbReference>
<evidence type="ECO:0000313" key="2">
    <source>
        <dbReference type="EMBL" id="GFO69085.1"/>
    </source>
</evidence>
<name>A0A6V8N920_9BACT</name>
<evidence type="ECO:0000313" key="3">
    <source>
        <dbReference type="Proteomes" id="UP000587586"/>
    </source>
</evidence>
<keyword evidence="3" id="KW-1185">Reference proteome</keyword>
<organism evidence="2 3">
    <name type="scientific">Geomonas limicola</name>
    <dbReference type="NCBI Taxonomy" id="2740186"/>
    <lineage>
        <taxon>Bacteria</taxon>
        <taxon>Pseudomonadati</taxon>
        <taxon>Thermodesulfobacteriota</taxon>
        <taxon>Desulfuromonadia</taxon>
        <taxon>Geobacterales</taxon>
        <taxon>Geobacteraceae</taxon>
        <taxon>Geomonas</taxon>
    </lineage>
</organism>
<evidence type="ECO:0008006" key="4">
    <source>
        <dbReference type="Google" id="ProtNLM"/>
    </source>
</evidence>
<dbReference type="PANTHER" id="PTHR30035:SF1">
    <property type="entry name" value="AB HYDROLASE-1 DOMAIN-CONTAINING PROTEIN"/>
    <property type="match status" value="1"/>
</dbReference>
<sequence length="450" mass="50415">MQRSTTAHGLPDTFSPRPRAAERVPAASGRLVLGLLLASLFCAPLKLWAAGEYGYPIPGAYEATILGTPGNLKPELPTKMRVRNLVLDIFPDRERPPIFFYDDGLRCTFAYQKKPAPLVFLIAGTGASDRATVQITMLKALYQAGFHVITLPSPTNANFVISGSRTRIPGDLYQDSEDLYRAMEVAWNKVKGDIEVTSFNLGGYSLGGTEAAFVARLDRERKVFNFKKVLLIDPAVSVFHSAARIEELLGQIPGGSGKLGAFFNRMLYKFSEFYNYGNFVGIDNNFLYAVYQEKIFSPDEAAGLIGLTFRINLAGMIFASDVMTNSGYVVPKNKVLKVGDSLFDYLMVSSHLSFFDYFNEYFFPYYQESHPGVTREQVISYFDLRSIEGYLKSSPQFGVMANDNDFILTAEDRDYLKGIFGERAKFYPRGGHLGNLEYKENLAYMVDFFK</sequence>
<dbReference type="SUPFAM" id="SSF53474">
    <property type="entry name" value="alpha/beta-Hydrolases"/>
    <property type="match status" value="1"/>
</dbReference>
<dbReference type="AlphaFoldDB" id="A0A6V8N920"/>
<dbReference type="RefSeq" id="WP_183361664.1">
    <property type="nucleotide sequence ID" value="NZ_BLXZ01000005.1"/>
</dbReference>
<comment type="caution">
    <text evidence="2">The sequence shown here is derived from an EMBL/GenBank/DDBJ whole genome shotgun (WGS) entry which is preliminary data.</text>
</comment>
<dbReference type="Gene3D" id="3.40.50.1820">
    <property type="entry name" value="alpha/beta hydrolase"/>
    <property type="match status" value="1"/>
</dbReference>
<dbReference type="InterPro" id="IPR029058">
    <property type="entry name" value="AB_hydrolase_fold"/>
</dbReference>
<gene>
    <name evidence="2" type="ORF">GMLC_26640</name>
</gene>
<feature type="region of interest" description="Disordered" evidence="1">
    <location>
        <begin position="1"/>
        <end position="20"/>
    </location>
</feature>